<comment type="caution">
    <text evidence="3">The sequence shown here is derived from an EMBL/GenBank/DDBJ whole genome shotgun (WGS) entry which is preliminary data.</text>
</comment>
<feature type="domain" description="SCP" evidence="2">
    <location>
        <begin position="12"/>
        <end position="142"/>
    </location>
</feature>
<accession>A0A366WPA5</accession>
<dbReference type="InterPro" id="IPR035940">
    <property type="entry name" value="CAP_sf"/>
</dbReference>
<sequence length="299" mass="32649">MSQASALEQQMLELINNERTSRGLEPVQLELRLNDASEDHSQWMLQQDVFSHTGENGSNPGERIEQAQFEFSGNATWAENIAWQSERGAPGLEDDVIDLHNGLMDSPGHRANILNPDVTVIGIGIETGDYQGYEAVMVTQNFARTSAPLQLDQGATPPTAPTEPPETTDNSTPPETPDTTPPETPAVTPVVTPQPADNTATPEPDPTPEETPTTGPSIQDLFTCWEDEQFTFEWTSNVSTDQNTNPWSSPTDFAVFFQNARGPQDTAPATPAEWVDTAALDDMFICHPLQGTGFDAFCF</sequence>
<evidence type="ECO:0000313" key="3">
    <source>
        <dbReference type="EMBL" id="RBW50399.1"/>
    </source>
</evidence>
<name>A0A366WPA5_9RHOB</name>
<dbReference type="RefSeq" id="WP_181824739.1">
    <property type="nucleotide sequence ID" value="NZ_QOCE01000048.1"/>
</dbReference>
<protein>
    <recommendedName>
        <fullName evidence="2">SCP domain-containing protein</fullName>
    </recommendedName>
</protein>
<feature type="region of interest" description="Disordered" evidence="1">
    <location>
        <begin position="150"/>
        <end position="219"/>
    </location>
</feature>
<feature type="compositionally biased region" description="Pro residues" evidence="1">
    <location>
        <begin position="174"/>
        <end position="184"/>
    </location>
</feature>
<dbReference type="SUPFAM" id="SSF55797">
    <property type="entry name" value="PR-1-like"/>
    <property type="match status" value="1"/>
</dbReference>
<dbReference type="PANTHER" id="PTHR31157:SF1">
    <property type="entry name" value="SCP DOMAIN-CONTAINING PROTEIN"/>
    <property type="match status" value="1"/>
</dbReference>
<dbReference type="InterPro" id="IPR014044">
    <property type="entry name" value="CAP_dom"/>
</dbReference>
<evidence type="ECO:0000313" key="4">
    <source>
        <dbReference type="Proteomes" id="UP000252706"/>
    </source>
</evidence>
<organism evidence="3 4">
    <name type="scientific">Phaeobacter gallaeciensis</name>
    <dbReference type="NCBI Taxonomy" id="60890"/>
    <lineage>
        <taxon>Bacteria</taxon>
        <taxon>Pseudomonadati</taxon>
        <taxon>Pseudomonadota</taxon>
        <taxon>Alphaproteobacteria</taxon>
        <taxon>Rhodobacterales</taxon>
        <taxon>Roseobacteraceae</taxon>
        <taxon>Phaeobacter</taxon>
    </lineage>
</organism>
<dbReference type="Gene3D" id="3.40.33.10">
    <property type="entry name" value="CAP"/>
    <property type="match status" value="1"/>
</dbReference>
<evidence type="ECO:0000259" key="2">
    <source>
        <dbReference type="Pfam" id="PF00188"/>
    </source>
</evidence>
<proteinExistence type="predicted"/>
<dbReference type="CDD" id="cd05379">
    <property type="entry name" value="CAP_bacterial"/>
    <property type="match status" value="1"/>
</dbReference>
<feature type="compositionally biased region" description="Low complexity" evidence="1">
    <location>
        <begin position="185"/>
        <end position="202"/>
    </location>
</feature>
<dbReference type="AlphaFoldDB" id="A0A366WPA5"/>
<evidence type="ECO:0000256" key="1">
    <source>
        <dbReference type="SAM" id="MobiDB-lite"/>
    </source>
</evidence>
<dbReference type="PANTHER" id="PTHR31157">
    <property type="entry name" value="SCP DOMAIN-CONTAINING PROTEIN"/>
    <property type="match status" value="1"/>
</dbReference>
<dbReference type="Proteomes" id="UP000252706">
    <property type="component" value="Unassembled WGS sequence"/>
</dbReference>
<gene>
    <name evidence="3" type="ORF">DS909_21290</name>
</gene>
<dbReference type="Pfam" id="PF00188">
    <property type="entry name" value="CAP"/>
    <property type="match status" value="1"/>
</dbReference>
<reference evidence="3 4" key="1">
    <citation type="submission" date="2018-07" db="EMBL/GenBank/DDBJ databases">
        <title>Modular assembly of carbohydrate-degrading microbial communities in the ocean.</title>
        <authorList>
            <person name="Enke T.N."/>
            <person name="Datta M.S."/>
            <person name="Schwartzman J.A."/>
            <person name="Cermak N."/>
            <person name="Schmitz D.A."/>
            <person name="Barrere J."/>
            <person name="Cordero O.X."/>
        </authorList>
    </citation>
    <scope>NUCLEOTIDE SEQUENCE [LARGE SCALE GENOMIC DNA]</scope>
    <source>
        <strain evidence="3 4">C3M10</strain>
    </source>
</reference>
<dbReference type="EMBL" id="QOCE01000048">
    <property type="protein sequence ID" value="RBW50399.1"/>
    <property type="molecule type" value="Genomic_DNA"/>
</dbReference>